<dbReference type="RefSeq" id="WP_322132378.1">
    <property type="nucleotide sequence ID" value="NZ_CP085036.1"/>
</dbReference>
<dbReference type="GO" id="GO:0008448">
    <property type="term" value="F:N-acetylglucosamine-6-phosphate deacetylase activity"/>
    <property type="evidence" value="ECO:0007669"/>
    <property type="project" value="UniProtKB-EC"/>
</dbReference>
<dbReference type="Proteomes" id="UP001160142">
    <property type="component" value="Unassembled WGS sequence"/>
</dbReference>
<dbReference type="EC" id="3.5.1.25" evidence="7"/>
<dbReference type="PANTHER" id="PTHR11113:SF14">
    <property type="entry name" value="N-ACETYLGLUCOSAMINE-6-PHOSPHATE DEACETYLASE"/>
    <property type="match status" value="1"/>
</dbReference>
<gene>
    <name evidence="7" type="ORF">M2152_000191</name>
</gene>
<reference evidence="7 8" key="1">
    <citation type="submission" date="2023-04" db="EMBL/GenBank/DDBJ databases">
        <title>Genome Encyclopedia of Bacteria and Archaea VI: Functional Genomics of Type Strains.</title>
        <authorList>
            <person name="Whitman W."/>
        </authorList>
    </citation>
    <scope>NUCLEOTIDE SEQUENCE [LARGE SCALE GENOMIC DNA]</scope>
    <source>
        <strain evidence="7 8">SG_E_30_P1</strain>
    </source>
</reference>
<sequence>MNTLIHSARKVDASGQVDDFWMLVDAGTIVSAGSGHTRPQADTEIDAGGHWLTPGFIDLHGHGGGGYSYDRGAEELLQALSVHRAHGTTRSVLSLVAAPEESLLASLGLIADLAESDPLVLGSHLEGPYLAPAHRGAHNPAFLREPDPADLDQFISAARGTLRQVTLATELPNAFDAVDVLVEQGIVVALGHTDATFEMAKEAFDRGVRLLTHAFNAMPGIHHRSPGPVVAAFEDERVVLELVCDGVHVHPDVVNLTFASAAGRIALITDSMAAAGAVDGNYRLGNLNVTVQGGLALLSGTNTIAGSTLTQDAALRCALAAGINAPTAVEALTHTPARVLGLEARHGMLAPGYAADAVLLDHEWRVSTVWADGVQL</sequence>
<dbReference type="PIRSF" id="PIRSF038994">
    <property type="entry name" value="NagA"/>
    <property type="match status" value="1"/>
</dbReference>
<protein>
    <submittedName>
        <fullName evidence="7">N-acetylglucosamine-6-phosphate deacetylase</fullName>
        <ecNumber evidence="7">3.5.1.25</ecNumber>
    </submittedName>
</protein>
<dbReference type="Pfam" id="PF01979">
    <property type="entry name" value="Amidohydro_1"/>
    <property type="match status" value="1"/>
</dbReference>
<dbReference type="NCBIfam" id="TIGR00221">
    <property type="entry name" value="nagA"/>
    <property type="match status" value="1"/>
</dbReference>
<proteinExistence type="inferred from homology"/>
<dbReference type="Gene3D" id="3.20.20.140">
    <property type="entry name" value="Metal-dependent hydrolases"/>
    <property type="match status" value="1"/>
</dbReference>
<evidence type="ECO:0000256" key="1">
    <source>
        <dbReference type="ARBA" id="ARBA00010716"/>
    </source>
</evidence>
<dbReference type="SUPFAM" id="SSF51556">
    <property type="entry name" value="Metallo-dependent hydrolases"/>
    <property type="match status" value="1"/>
</dbReference>
<dbReference type="SUPFAM" id="SSF51338">
    <property type="entry name" value="Composite domain of metallo-dependent hydrolases"/>
    <property type="match status" value="1"/>
</dbReference>
<evidence type="ECO:0000313" key="7">
    <source>
        <dbReference type="EMBL" id="MDH6180009.1"/>
    </source>
</evidence>
<feature type="domain" description="Amidohydrolase-related" evidence="6">
    <location>
        <begin position="52"/>
        <end position="373"/>
    </location>
</feature>
<evidence type="ECO:0000256" key="4">
    <source>
        <dbReference type="ARBA" id="ARBA00023277"/>
    </source>
</evidence>
<evidence type="ECO:0000256" key="3">
    <source>
        <dbReference type="ARBA" id="ARBA00022801"/>
    </source>
</evidence>
<keyword evidence="2" id="KW-0479">Metal-binding</keyword>
<dbReference type="PANTHER" id="PTHR11113">
    <property type="entry name" value="N-ACETYLGLUCOSAMINE-6-PHOSPHATE DEACETYLASE"/>
    <property type="match status" value="1"/>
</dbReference>
<name>A0ABT6KLF1_9MICO</name>
<evidence type="ECO:0000256" key="5">
    <source>
        <dbReference type="PIRNR" id="PIRNR038994"/>
    </source>
</evidence>
<keyword evidence="3 5" id="KW-0378">Hydrolase</keyword>
<dbReference type="InterPro" id="IPR003764">
    <property type="entry name" value="GlcNAc_6-P_deAcase"/>
</dbReference>
<accession>A0ABT6KLF1</accession>
<evidence type="ECO:0000259" key="6">
    <source>
        <dbReference type="Pfam" id="PF01979"/>
    </source>
</evidence>
<organism evidence="7 8">
    <name type="scientific">Antiquaquibacter oligotrophicus</name>
    <dbReference type="NCBI Taxonomy" id="2880260"/>
    <lineage>
        <taxon>Bacteria</taxon>
        <taxon>Bacillati</taxon>
        <taxon>Actinomycetota</taxon>
        <taxon>Actinomycetes</taxon>
        <taxon>Micrococcales</taxon>
        <taxon>Microbacteriaceae</taxon>
        <taxon>Antiquaquibacter</taxon>
    </lineage>
</organism>
<evidence type="ECO:0000313" key="8">
    <source>
        <dbReference type="Proteomes" id="UP001160142"/>
    </source>
</evidence>
<dbReference type="InterPro" id="IPR011059">
    <property type="entry name" value="Metal-dep_hydrolase_composite"/>
</dbReference>
<evidence type="ECO:0000256" key="2">
    <source>
        <dbReference type="ARBA" id="ARBA00022723"/>
    </source>
</evidence>
<comment type="similarity">
    <text evidence="1 5">Belongs to the metallo-dependent hydrolases superfamily. NagA family.</text>
</comment>
<comment type="caution">
    <text evidence="7">The sequence shown here is derived from an EMBL/GenBank/DDBJ whole genome shotgun (WGS) entry which is preliminary data.</text>
</comment>
<dbReference type="Gene3D" id="2.30.40.10">
    <property type="entry name" value="Urease, subunit C, domain 1"/>
    <property type="match status" value="1"/>
</dbReference>
<keyword evidence="4 5" id="KW-0119">Carbohydrate metabolism</keyword>
<keyword evidence="8" id="KW-1185">Reference proteome</keyword>
<dbReference type="InterPro" id="IPR032466">
    <property type="entry name" value="Metal_Hydrolase"/>
</dbReference>
<dbReference type="CDD" id="cd00854">
    <property type="entry name" value="NagA"/>
    <property type="match status" value="1"/>
</dbReference>
<dbReference type="InterPro" id="IPR006680">
    <property type="entry name" value="Amidohydro-rel"/>
</dbReference>
<dbReference type="EMBL" id="JARXVQ010000001">
    <property type="protein sequence ID" value="MDH6180009.1"/>
    <property type="molecule type" value="Genomic_DNA"/>
</dbReference>